<dbReference type="Proteomes" id="UP000186156">
    <property type="component" value="Unassembled WGS sequence"/>
</dbReference>
<accession>A0A1N7JSX8</accession>
<gene>
    <name evidence="2" type="ORF">SAMN05421799_101161</name>
</gene>
<dbReference type="InterPro" id="IPR036291">
    <property type="entry name" value="NAD(P)-bd_dom_sf"/>
</dbReference>
<proteinExistence type="predicted"/>
<dbReference type="PANTHER" id="PTHR11092:SF0">
    <property type="entry name" value="EPIMERASE FAMILY PROTEIN SDR39U1"/>
    <property type="match status" value="1"/>
</dbReference>
<reference evidence="3" key="1">
    <citation type="submission" date="2017-01" db="EMBL/GenBank/DDBJ databases">
        <authorList>
            <person name="Varghese N."/>
            <person name="Submissions S."/>
        </authorList>
    </citation>
    <scope>NUCLEOTIDE SEQUENCE [LARGE SCALE GENOMIC DNA]</scope>
    <source>
        <strain evidence="3">DSM 16176</strain>
    </source>
</reference>
<dbReference type="InterPro" id="IPR013549">
    <property type="entry name" value="DUF1731"/>
</dbReference>
<dbReference type="SUPFAM" id="SSF51735">
    <property type="entry name" value="NAD(P)-binding Rossmann-fold domains"/>
    <property type="match status" value="1"/>
</dbReference>
<evidence type="ECO:0000259" key="1">
    <source>
        <dbReference type="Pfam" id="PF08338"/>
    </source>
</evidence>
<dbReference type="AlphaFoldDB" id="A0A1N7JSX8"/>
<evidence type="ECO:0000313" key="2">
    <source>
        <dbReference type="EMBL" id="SIS52356.1"/>
    </source>
</evidence>
<protein>
    <recommendedName>
        <fullName evidence="1">DUF1731 domain-containing protein</fullName>
    </recommendedName>
</protein>
<sequence length="133" mass="14670">MVLGRDGGALPLLWPLFQMGFGGTVGSGSQWISWIHVDDAARMAAWLLTSPDLDGVYNATAPHPTRMREFTRTLADALRRPHLTHVPGAALRLVLGRRATLVLDGQRVLPTRALDLGFPFAFPTLHEAFRNFL</sequence>
<name>A0A1N7JSX8_9BACL</name>
<dbReference type="STRING" id="252246.SAMN05421799_101161"/>
<evidence type="ECO:0000313" key="3">
    <source>
        <dbReference type="Proteomes" id="UP000186156"/>
    </source>
</evidence>
<organism evidence="2 3">
    <name type="scientific">Alicyclobacillus vulcanalis</name>
    <dbReference type="NCBI Taxonomy" id="252246"/>
    <lineage>
        <taxon>Bacteria</taxon>
        <taxon>Bacillati</taxon>
        <taxon>Bacillota</taxon>
        <taxon>Bacilli</taxon>
        <taxon>Bacillales</taxon>
        <taxon>Alicyclobacillaceae</taxon>
        <taxon>Alicyclobacillus</taxon>
    </lineage>
</organism>
<dbReference type="EMBL" id="FTOO01000001">
    <property type="protein sequence ID" value="SIS52356.1"/>
    <property type="molecule type" value="Genomic_DNA"/>
</dbReference>
<dbReference type="Pfam" id="PF08338">
    <property type="entry name" value="DUF1731"/>
    <property type="match status" value="1"/>
</dbReference>
<dbReference type="PANTHER" id="PTHR11092">
    <property type="entry name" value="SUGAR NUCLEOTIDE EPIMERASE RELATED"/>
    <property type="match status" value="1"/>
</dbReference>
<keyword evidence="3" id="KW-1185">Reference proteome</keyword>
<dbReference type="Gene3D" id="3.40.50.720">
    <property type="entry name" value="NAD(P)-binding Rossmann-like Domain"/>
    <property type="match status" value="1"/>
</dbReference>
<feature type="domain" description="DUF1731" evidence="1">
    <location>
        <begin position="86"/>
        <end position="131"/>
    </location>
</feature>